<dbReference type="Proteomes" id="UP000011776">
    <property type="component" value="Unassembled WGS sequence"/>
</dbReference>
<accession>M3FUM5</accession>
<sequence length="37" mass="4162">MGIWDSMGINSTSQKLRRSVIKVKTLSGKKRLEKTAL</sequence>
<evidence type="ECO:0000313" key="1">
    <source>
        <dbReference type="EMBL" id="EMG11124.1"/>
    </source>
</evidence>
<evidence type="ECO:0000313" key="2">
    <source>
        <dbReference type="Proteomes" id="UP000011776"/>
    </source>
</evidence>
<comment type="caution">
    <text evidence="1">The sequence shown here is derived from an EMBL/GenBank/DDBJ whole genome shotgun (WGS) entry which is preliminary data.</text>
</comment>
<gene>
    <name evidence="1" type="ORF">LEP1GSC151_3249</name>
</gene>
<name>M3FUM5_LEPIR</name>
<reference evidence="1 2" key="1">
    <citation type="submission" date="2013-02" db="EMBL/GenBank/DDBJ databases">
        <authorList>
            <person name="Harkins D.M."/>
            <person name="Durkin A.S."/>
            <person name="Brinkac L.M."/>
            <person name="Haft D.H."/>
            <person name="Selengut J.D."/>
            <person name="Sanka R."/>
            <person name="DePew J."/>
            <person name="Purushe J."/>
            <person name="Tulsiani S.M."/>
            <person name="Graham G.C."/>
            <person name="Burns M.-A."/>
            <person name="Dohnt M.F."/>
            <person name="Smythe L.D."/>
            <person name="McKay D.B."/>
            <person name="Craig S.B."/>
            <person name="Vinetz J.M."/>
            <person name="Sutton G.G."/>
            <person name="Nierman W.C."/>
            <person name="Fouts D.E."/>
        </authorList>
    </citation>
    <scope>NUCLEOTIDE SEQUENCE [LARGE SCALE GENOMIC DNA]</scope>
    <source>
        <strain evidence="1 2">LT2186</strain>
    </source>
</reference>
<organism evidence="1 2">
    <name type="scientific">Leptospira interrogans serovar Grippotyphosa str. LT2186</name>
    <dbReference type="NCBI Taxonomy" id="1001599"/>
    <lineage>
        <taxon>Bacteria</taxon>
        <taxon>Pseudomonadati</taxon>
        <taxon>Spirochaetota</taxon>
        <taxon>Spirochaetia</taxon>
        <taxon>Leptospirales</taxon>
        <taxon>Leptospiraceae</taxon>
        <taxon>Leptospira</taxon>
    </lineage>
</organism>
<proteinExistence type="predicted"/>
<dbReference type="AlphaFoldDB" id="M3FUM5"/>
<protein>
    <submittedName>
        <fullName evidence="1">Uncharacterized protein</fullName>
    </submittedName>
</protein>
<dbReference type="EMBL" id="AFME02000193">
    <property type="protein sequence ID" value="EMG11124.1"/>
    <property type="molecule type" value="Genomic_DNA"/>
</dbReference>
<feature type="non-terminal residue" evidence="1">
    <location>
        <position position="37"/>
    </location>
</feature>